<accession>A0ABD1CW99</accession>
<feature type="compositionally biased region" description="Low complexity" evidence="1">
    <location>
        <begin position="252"/>
        <end position="269"/>
    </location>
</feature>
<evidence type="ECO:0000313" key="4">
    <source>
        <dbReference type="EMBL" id="KAL1380520.1"/>
    </source>
</evidence>
<dbReference type="EMBL" id="JBEHCU010009082">
    <property type="protein sequence ID" value="KAL1380520.1"/>
    <property type="molecule type" value="Genomic_DNA"/>
</dbReference>
<protein>
    <submittedName>
        <fullName evidence="4">Uncharacterized protein</fullName>
    </submittedName>
</protein>
<name>A0ABD1CW99_CULPP</name>
<feature type="signal peptide" evidence="3">
    <location>
        <begin position="1"/>
        <end position="17"/>
    </location>
</feature>
<evidence type="ECO:0000256" key="1">
    <source>
        <dbReference type="SAM" id="MobiDB-lite"/>
    </source>
</evidence>
<feature type="region of interest" description="Disordered" evidence="1">
    <location>
        <begin position="212"/>
        <end position="293"/>
    </location>
</feature>
<organism evidence="4 5">
    <name type="scientific">Culex pipiens pipiens</name>
    <name type="common">Northern house mosquito</name>
    <dbReference type="NCBI Taxonomy" id="38569"/>
    <lineage>
        <taxon>Eukaryota</taxon>
        <taxon>Metazoa</taxon>
        <taxon>Ecdysozoa</taxon>
        <taxon>Arthropoda</taxon>
        <taxon>Hexapoda</taxon>
        <taxon>Insecta</taxon>
        <taxon>Pterygota</taxon>
        <taxon>Neoptera</taxon>
        <taxon>Endopterygota</taxon>
        <taxon>Diptera</taxon>
        <taxon>Nematocera</taxon>
        <taxon>Culicoidea</taxon>
        <taxon>Culicidae</taxon>
        <taxon>Culicinae</taxon>
        <taxon>Culicini</taxon>
        <taxon>Culex</taxon>
        <taxon>Culex</taxon>
    </lineage>
</organism>
<evidence type="ECO:0000256" key="2">
    <source>
        <dbReference type="SAM" id="Phobius"/>
    </source>
</evidence>
<feature type="compositionally biased region" description="Polar residues" evidence="1">
    <location>
        <begin position="176"/>
        <end position="188"/>
    </location>
</feature>
<feature type="transmembrane region" description="Helical" evidence="2">
    <location>
        <begin position="454"/>
        <end position="475"/>
    </location>
</feature>
<feature type="compositionally biased region" description="Low complexity" evidence="1">
    <location>
        <begin position="220"/>
        <end position="233"/>
    </location>
</feature>
<evidence type="ECO:0000313" key="5">
    <source>
        <dbReference type="Proteomes" id="UP001562425"/>
    </source>
</evidence>
<keyword evidence="3" id="KW-0732">Signal</keyword>
<comment type="caution">
    <text evidence="4">The sequence shown here is derived from an EMBL/GenBank/DDBJ whole genome shotgun (WGS) entry which is preliminary data.</text>
</comment>
<feature type="compositionally biased region" description="Polar residues" evidence="1">
    <location>
        <begin position="270"/>
        <end position="281"/>
    </location>
</feature>
<dbReference type="Proteomes" id="UP001562425">
    <property type="component" value="Unassembled WGS sequence"/>
</dbReference>
<dbReference type="AlphaFoldDB" id="A0ABD1CW99"/>
<keyword evidence="5" id="KW-1185">Reference proteome</keyword>
<feature type="compositionally biased region" description="Low complexity" evidence="1">
    <location>
        <begin position="345"/>
        <end position="359"/>
    </location>
</feature>
<keyword evidence="2" id="KW-0472">Membrane</keyword>
<keyword evidence="2" id="KW-0812">Transmembrane</keyword>
<evidence type="ECO:0000256" key="3">
    <source>
        <dbReference type="SAM" id="SignalP"/>
    </source>
</evidence>
<reference evidence="4 5" key="1">
    <citation type="submission" date="2024-05" db="EMBL/GenBank/DDBJ databases">
        <title>Culex pipiens pipiens assembly and annotation.</title>
        <authorList>
            <person name="Alout H."/>
            <person name="Durand T."/>
        </authorList>
    </citation>
    <scope>NUCLEOTIDE SEQUENCE [LARGE SCALE GENOMIC DNA]</scope>
    <source>
        <strain evidence="4">HA-2024</strain>
        <tissue evidence="4">Whole body</tissue>
    </source>
</reference>
<feature type="chain" id="PRO_5044750313" evidence="3">
    <location>
        <begin position="18"/>
        <end position="497"/>
    </location>
</feature>
<feature type="region of interest" description="Disordered" evidence="1">
    <location>
        <begin position="338"/>
        <end position="374"/>
    </location>
</feature>
<keyword evidence="2" id="KW-1133">Transmembrane helix</keyword>
<proteinExistence type="predicted"/>
<sequence>MKSVLIVVCLVVGMVTAETIHFTNSVKHLKTTKNFTTYEVEVPGSRPITIIEANPEEANRQATQQKPQFPIIRYRNAGGASVDDHAHVVVDDGMKGSKGNSAKKTLYSPDLLNKFLKEYSEKLKNADQVTRQKLNEISMINTGGNKGKVEPANVNQSKEDQVQHFSDVHERHGGNSKWSGDNGKTTHPWNIKDGWVTMEAVPWSESKVSKWQSNSNKYGNRNQNQNQYHSSNQWTSNESEEIMSRPKPMQTSNNYYGNDDYVDYGDSSYQVPSRPTSYTSEKPSRPTFESLYNRRYKPSEDYFNRKSSSHNPDYSGGDTWYDHGFKKPSQQTADIITDGRKPYFPQYSSTSTRPQQPTTDRNHPQSYPENGNGEWVLISTTKGYQYPRRKGQRAITFAPQATSLTHKSVKLTVLPMKNSLDMTTSHNGLIEKRVTAPKFTVMRQDSGLQDSSTVLAAVGAGLVPATLAVLAPMVLGRKRRSPLEKPPHPEQLLARTL</sequence>
<feature type="region of interest" description="Disordered" evidence="1">
    <location>
        <begin position="168"/>
        <end position="190"/>
    </location>
</feature>
<gene>
    <name evidence="4" type="ORF">pipiens_014129</name>
</gene>